<feature type="region of interest" description="Disordered" evidence="2">
    <location>
        <begin position="1061"/>
        <end position="1108"/>
    </location>
</feature>
<feature type="coiled-coil region" evidence="1">
    <location>
        <begin position="1006"/>
        <end position="1033"/>
    </location>
</feature>
<reference evidence="3 4" key="1">
    <citation type="submission" date="2022-09" db="EMBL/GenBank/DDBJ databases">
        <authorList>
            <person name="Palmer J.M."/>
        </authorList>
    </citation>
    <scope>NUCLEOTIDE SEQUENCE [LARGE SCALE GENOMIC DNA]</scope>
    <source>
        <strain evidence="3 4">DSM 7382</strain>
    </source>
</reference>
<feature type="region of interest" description="Disordered" evidence="2">
    <location>
        <begin position="1136"/>
        <end position="1183"/>
    </location>
</feature>
<feature type="region of interest" description="Disordered" evidence="2">
    <location>
        <begin position="693"/>
        <end position="762"/>
    </location>
</feature>
<evidence type="ECO:0000256" key="2">
    <source>
        <dbReference type="SAM" id="MobiDB-lite"/>
    </source>
</evidence>
<dbReference type="PANTHER" id="PTHR15361">
    <property type="entry name" value="RAD51/NUKS-INTERACTING PROTEIN"/>
    <property type="match status" value="1"/>
</dbReference>
<dbReference type="EMBL" id="JASBNA010000019">
    <property type="protein sequence ID" value="KAK7685817.1"/>
    <property type="molecule type" value="Genomic_DNA"/>
</dbReference>
<evidence type="ECO:0000256" key="1">
    <source>
        <dbReference type="SAM" id="Coils"/>
    </source>
</evidence>
<evidence type="ECO:0000313" key="4">
    <source>
        <dbReference type="Proteomes" id="UP001385951"/>
    </source>
</evidence>
<feature type="region of interest" description="Disordered" evidence="2">
    <location>
        <begin position="256"/>
        <end position="419"/>
    </location>
</feature>
<dbReference type="PANTHER" id="PTHR15361:SF5">
    <property type="entry name" value="C3H1-TYPE DOMAIN-CONTAINING PROTEIN"/>
    <property type="match status" value="1"/>
</dbReference>
<sequence>MAFLNHKYITQGGTLKGKKPRESEIPMWTLTFELREAVYLCPQGLRSHEWSIWVGGMKQEYVSDQILGCRSRVASRESQVASHQPTWPEGEGIRKVTAIVQRFHECYNNFLRTGVPFDLREILYWDTSRPDTKKYLLRNIKPVLDGTQIARLDEAWITNTLDKINVRMNAGLQPAFLDFSRYNGRLSTLIAARQIKADHATIRGASPRLVVNQETGEAEMTRSTKLAEPIECPPKVPVFPVVEVIVPTIPKASKHDIELDVSSDESEDDTPLAATASTTKAKHIVSPLRPGRKRDQPSSSSNSSSDEAPAIRQQSQPRRKQQKTKQDLGVIDLISTDEDDDDYIGSSMQVTKQPVDHGGEETSDEDEESGSEDDDEETSDEEEADEDDDEEEEDDDDNVAATGGKGKGRRSNKAVVRPASKKMKKEGYYLSEKVWLWDPNAPKIPEGAWSEAQFIHEKRVGEMQEAIIACAQCIMRDQPCMVAYDVQASCMTCSEAGLGCSNIPMVGGCRLRSPFGEIEGKRFFMCQIHAFVRKEPLFLMPQPLASVNFNPPIPCGSFGRGFSAYSNKDIQELRKTNCKKWKKLLHSNWKARYYGLPYDQLEVLYSKRKAYLSACNHEPFPTAMWHPCSRLPDGLAESLDIYYNKRARLRSLPRKWVKSDFLCNDEILQSAGLDWSNYTPTIRLSDEEEQLLENLPMSRPKKGKNVATTAKITKTPQAESKGEAKGKKAMKKKPVVESEDEDSKDDDVVENDDNKAQDAGTKVTEEMVVDTDIDMVDVDEPEPVVSVRKTRHTSRKMELVVNEPREYLVCPKWCQVTLVSDSTVTEVEALMEVDVAPEDLEVPVASSDGDPLWTSKGKGINRGSATHSLAIDVPKTPPAETATDDGSAASLLSPLRAFVADMDGRVTEDEALQLQTKMFQYYKKMHTDAIAIRRETSSSSSSPPEKVRKFKKRLQEFDEVKKSIPLVLEGLDEIKKIAKKHAESVESLRVATATNEAQLCQIEALRELQLHDREQAEKQARKIEELYELVKSQLAMASTPIPRTSDMLEIANSFLNNLQGIDLPTTSTPTPSGSHTTFEPQPHRDFANQQSTTPPTTHQHLENPLQSPIVIRNIPTVSDDRTANLSYAMSSVQLGGDSGDSISAPPHRQQSHAHGTASVSGPSIIPHNTVMGRNSGEPSRQEK</sequence>
<feature type="compositionally biased region" description="Acidic residues" evidence="2">
    <location>
        <begin position="737"/>
        <end position="751"/>
    </location>
</feature>
<dbReference type="GO" id="GO:0000724">
    <property type="term" value="P:double-strand break repair via homologous recombination"/>
    <property type="evidence" value="ECO:0007669"/>
    <property type="project" value="TreeGrafter"/>
</dbReference>
<dbReference type="GO" id="GO:0003697">
    <property type="term" value="F:single-stranded DNA binding"/>
    <property type="evidence" value="ECO:0007669"/>
    <property type="project" value="TreeGrafter"/>
</dbReference>
<proteinExistence type="predicted"/>
<feature type="compositionally biased region" description="Acidic residues" evidence="2">
    <location>
        <begin position="361"/>
        <end position="398"/>
    </location>
</feature>
<dbReference type="InterPro" id="IPR052003">
    <property type="entry name" value="HR_DNA-Binding_Protein"/>
</dbReference>
<dbReference type="GO" id="GO:0036297">
    <property type="term" value="P:interstrand cross-link repair"/>
    <property type="evidence" value="ECO:0007669"/>
    <property type="project" value="TreeGrafter"/>
</dbReference>
<comment type="caution">
    <text evidence="3">The sequence shown here is derived from an EMBL/GenBank/DDBJ whole genome shotgun (WGS) entry which is preliminary data.</text>
</comment>
<organism evidence="3 4">
    <name type="scientific">Cerrena zonata</name>
    <dbReference type="NCBI Taxonomy" id="2478898"/>
    <lineage>
        <taxon>Eukaryota</taxon>
        <taxon>Fungi</taxon>
        <taxon>Dikarya</taxon>
        <taxon>Basidiomycota</taxon>
        <taxon>Agaricomycotina</taxon>
        <taxon>Agaricomycetes</taxon>
        <taxon>Polyporales</taxon>
        <taxon>Cerrenaceae</taxon>
        <taxon>Cerrena</taxon>
    </lineage>
</organism>
<evidence type="ECO:0000313" key="3">
    <source>
        <dbReference type="EMBL" id="KAK7685817.1"/>
    </source>
</evidence>
<dbReference type="AlphaFoldDB" id="A0AAW0G2T5"/>
<name>A0AAW0G2T5_9APHY</name>
<feature type="compositionally biased region" description="Low complexity" evidence="2">
    <location>
        <begin position="1064"/>
        <end position="1077"/>
    </location>
</feature>
<accession>A0AAW0G2T5</accession>
<dbReference type="GO" id="GO:0003690">
    <property type="term" value="F:double-stranded DNA binding"/>
    <property type="evidence" value="ECO:0007669"/>
    <property type="project" value="TreeGrafter"/>
</dbReference>
<gene>
    <name evidence="3" type="ORF">QCA50_011163</name>
</gene>
<feature type="compositionally biased region" description="Polar residues" evidence="2">
    <location>
        <begin position="706"/>
        <end position="718"/>
    </location>
</feature>
<dbReference type="Proteomes" id="UP001385951">
    <property type="component" value="Unassembled WGS sequence"/>
</dbReference>
<protein>
    <submittedName>
        <fullName evidence="3">Uncharacterized protein</fullName>
    </submittedName>
</protein>
<feature type="compositionally biased region" description="Acidic residues" evidence="2">
    <location>
        <begin position="259"/>
        <end position="270"/>
    </location>
</feature>
<keyword evidence="1" id="KW-0175">Coiled coil</keyword>
<keyword evidence="4" id="KW-1185">Reference proteome</keyword>